<evidence type="ECO:0000313" key="2">
    <source>
        <dbReference type="EMBL" id="OEU11794.1"/>
    </source>
</evidence>
<reference evidence="2 3" key="1">
    <citation type="submission" date="2016-09" db="EMBL/GenBank/DDBJ databases">
        <title>Extensive genetic diversity and differential bi-allelic expression allows diatom success in the polar Southern Ocean.</title>
        <authorList>
            <consortium name="DOE Joint Genome Institute"/>
            <person name="Mock T."/>
            <person name="Otillar R.P."/>
            <person name="Strauss J."/>
            <person name="Dupont C."/>
            <person name="Frickenhaus S."/>
            <person name="Maumus F."/>
            <person name="Mcmullan M."/>
            <person name="Sanges R."/>
            <person name="Schmutz J."/>
            <person name="Toseland A."/>
            <person name="Valas R."/>
            <person name="Veluchamy A."/>
            <person name="Ward B.J."/>
            <person name="Allen A."/>
            <person name="Barry K."/>
            <person name="Falciatore A."/>
            <person name="Ferrante M."/>
            <person name="Fortunato A.E."/>
            <person name="Gloeckner G."/>
            <person name="Gruber A."/>
            <person name="Hipkin R."/>
            <person name="Janech M."/>
            <person name="Kroth P."/>
            <person name="Leese F."/>
            <person name="Lindquist E."/>
            <person name="Lyon B.R."/>
            <person name="Martin J."/>
            <person name="Mayer C."/>
            <person name="Parker M."/>
            <person name="Quesneville H."/>
            <person name="Raymond J."/>
            <person name="Uhlig C."/>
            <person name="Valentin K.U."/>
            <person name="Worden A.Z."/>
            <person name="Armbrust E.V."/>
            <person name="Bowler C."/>
            <person name="Green B."/>
            <person name="Moulton V."/>
            <person name="Van Oosterhout C."/>
            <person name="Grigoriev I."/>
        </authorList>
    </citation>
    <scope>NUCLEOTIDE SEQUENCE [LARGE SCALE GENOMIC DNA]</scope>
    <source>
        <strain evidence="2 3">CCMP1102</strain>
    </source>
</reference>
<feature type="chain" id="PRO_5009192589" evidence="1">
    <location>
        <begin position="22"/>
        <end position="169"/>
    </location>
</feature>
<name>A0A1E7F109_9STRA</name>
<dbReference type="AlphaFoldDB" id="A0A1E7F109"/>
<dbReference type="EMBL" id="KV784366">
    <property type="protein sequence ID" value="OEU11794.1"/>
    <property type="molecule type" value="Genomic_DNA"/>
</dbReference>
<gene>
    <name evidence="2" type="ORF">FRACYDRAFT_244917</name>
</gene>
<dbReference type="Proteomes" id="UP000095751">
    <property type="component" value="Unassembled WGS sequence"/>
</dbReference>
<organism evidence="2 3">
    <name type="scientific">Fragilariopsis cylindrus CCMP1102</name>
    <dbReference type="NCBI Taxonomy" id="635003"/>
    <lineage>
        <taxon>Eukaryota</taxon>
        <taxon>Sar</taxon>
        <taxon>Stramenopiles</taxon>
        <taxon>Ochrophyta</taxon>
        <taxon>Bacillariophyta</taxon>
        <taxon>Bacillariophyceae</taxon>
        <taxon>Bacillariophycidae</taxon>
        <taxon>Bacillariales</taxon>
        <taxon>Bacillariaceae</taxon>
        <taxon>Fragilariopsis</taxon>
    </lineage>
</organism>
<protein>
    <submittedName>
        <fullName evidence="2">Uncharacterized protein</fullName>
    </submittedName>
</protein>
<accession>A0A1E7F109</accession>
<feature type="signal peptide" evidence="1">
    <location>
        <begin position="1"/>
        <end position="21"/>
    </location>
</feature>
<evidence type="ECO:0000256" key="1">
    <source>
        <dbReference type="SAM" id="SignalP"/>
    </source>
</evidence>
<dbReference type="InParanoid" id="A0A1E7F109"/>
<keyword evidence="1" id="KW-0732">Signal</keyword>
<sequence>MVNFSFKQALFVILFSVAVKAADDKNFRFLGSTSSDSDDDGEKVCTSIDGNSCCKDSVHEVTNDGTLYCSKFDIAVSSDGKGIEKTYTDGDTDTVWWLNIDPCRLNSMDMCHFDHDDDTTVSVQSDATGSTDGATTDVDSGSVSIVGLGRTVGSVAIVVVVTIAAVLSI</sequence>
<keyword evidence="3" id="KW-1185">Reference proteome</keyword>
<dbReference type="KEGG" id="fcy:FRACYDRAFT_244917"/>
<proteinExistence type="predicted"/>
<evidence type="ECO:0000313" key="3">
    <source>
        <dbReference type="Proteomes" id="UP000095751"/>
    </source>
</evidence>